<dbReference type="PIRSF" id="PIRSF004525">
    <property type="entry name" value="Pilin_peptidase-dep_B_prd"/>
    <property type="match status" value="1"/>
</dbReference>
<evidence type="ECO:0000256" key="1">
    <source>
        <dbReference type="SAM" id="Phobius"/>
    </source>
</evidence>
<evidence type="ECO:0000313" key="3">
    <source>
        <dbReference type="Proteomes" id="UP000092649"/>
    </source>
</evidence>
<proteinExistence type="predicted"/>
<name>A0A1A7NQQ7_9PAST</name>
<evidence type="ECO:0000313" key="2">
    <source>
        <dbReference type="EMBL" id="OBW91945.1"/>
    </source>
</evidence>
<organism evidence="2 3">
    <name type="scientific">Gallibacterium salpingitidis</name>
    <dbReference type="NCBI Taxonomy" id="505341"/>
    <lineage>
        <taxon>Bacteria</taxon>
        <taxon>Pseudomonadati</taxon>
        <taxon>Pseudomonadota</taxon>
        <taxon>Gammaproteobacteria</taxon>
        <taxon>Pasteurellales</taxon>
        <taxon>Pasteurellaceae</taxon>
        <taxon>Gallibacterium</taxon>
    </lineage>
</organism>
<reference evidence="2 3" key="1">
    <citation type="submission" date="2014-11" db="EMBL/GenBank/DDBJ databases">
        <title>Pan-genome of Gallibacterium spp.</title>
        <authorList>
            <person name="Kudirkiene E."/>
            <person name="Bojesen A.M."/>
        </authorList>
    </citation>
    <scope>NUCLEOTIDE SEQUENCE [LARGE SCALE GENOMIC DNA]</scope>
    <source>
        <strain evidence="2 3">F150</strain>
    </source>
</reference>
<keyword evidence="1" id="KW-0472">Membrane</keyword>
<gene>
    <name evidence="2" type="ORF">QS62_09650</name>
</gene>
<dbReference type="NCBIfam" id="TIGR02532">
    <property type="entry name" value="IV_pilin_GFxxxE"/>
    <property type="match status" value="1"/>
</dbReference>
<dbReference type="InterPro" id="IPR045584">
    <property type="entry name" value="Pilin-like"/>
</dbReference>
<dbReference type="SUPFAM" id="SSF54523">
    <property type="entry name" value="Pili subunits"/>
    <property type="match status" value="1"/>
</dbReference>
<protein>
    <submittedName>
        <fullName evidence="2">Type II secretory pathway, component PulJ</fullName>
    </submittedName>
</protein>
<dbReference type="InterPro" id="IPR012902">
    <property type="entry name" value="N_methyl_site"/>
</dbReference>
<dbReference type="InterPro" id="IPR016419">
    <property type="entry name" value="Prepilin_Pept-dep_B_prd"/>
</dbReference>
<keyword evidence="1" id="KW-0812">Transmembrane</keyword>
<dbReference type="AlphaFoldDB" id="A0A1A7NQQ7"/>
<dbReference type="OrthoDB" id="5296662at2"/>
<sequence length="236" mass="27205">MPRKTTPFLLGVTLPELLVTLAIACLLMMILSNWVLYLYRQQEQRQQQLQLQQAVHSALQLMSKDLRRSGYHFPKSQHNLLLFQWQKRSLTLNLPKQDYYQCAMFFYDLNKDGCIGNQNSNTACTIGAQNNSQNIQKELFGYRLAAGNLEMLFMFAGTINENCTTANCQRHINNPSCYSKGWSKFFDQRYMVRELAFRWLAEQRGLSIGLTVSLRSEPTLSYQATALVPLLNEVAE</sequence>
<dbReference type="Proteomes" id="UP000092649">
    <property type="component" value="Unassembled WGS sequence"/>
</dbReference>
<comment type="caution">
    <text evidence="2">The sequence shown here is derived from an EMBL/GenBank/DDBJ whole genome shotgun (WGS) entry which is preliminary data.</text>
</comment>
<keyword evidence="1" id="KW-1133">Transmembrane helix</keyword>
<keyword evidence="3" id="KW-1185">Reference proteome</keyword>
<accession>A0A1A7NQQ7</accession>
<feature type="transmembrane region" description="Helical" evidence="1">
    <location>
        <begin position="17"/>
        <end position="39"/>
    </location>
</feature>
<dbReference type="EMBL" id="JTJL01000056">
    <property type="protein sequence ID" value="OBW91945.1"/>
    <property type="molecule type" value="Genomic_DNA"/>
</dbReference>